<evidence type="ECO:0000313" key="2">
    <source>
        <dbReference type="EMBL" id="VEI22282.1"/>
    </source>
</evidence>
<evidence type="ECO:0000256" key="1">
    <source>
        <dbReference type="PROSITE-ProRule" id="PRU00489"/>
    </source>
</evidence>
<reference evidence="2 3" key="1">
    <citation type="submission" date="2018-12" db="EMBL/GenBank/DDBJ databases">
        <authorList>
            <consortium name="Pathogen Informatics"/>
        </authorList>
    </citation>
    <scope>NUCLEOTIDE SEQUENCE [LARGE SCALE GENOMIC DNA]</scope>
    <source>
        <strain evidence="2 3">NCTC10207</strain>
    </source>
</reference>
<dbReference type="SUPFAM" id="SSF53335">
    <property type="entry name" value="S-adenosyl-L-methionine-dependent methyltransferases"/>
    <property type="match status" value="1"/>
</dbReference>
<dbReference type="Pfam" id="PF05063">
    <property type="entry name" value="MT-A70"/>
    <property type="match status" value="1"/>
</dbReference>
<dbReference type="GO" id="GO:0036396">
    <property type="term" value="C:RNA N6-methyladenosine methyltransferase complex"/>
    <property type="evidence" value="ECO:0007669"/>
    <property type="project" value="TreeGrafter"/>
</dbReference>
<keyword evidence="2" id="KW-0489">Methyltransferase</keyword>
<evidence type="ECO:0000313" key="3">
    <source>
        <dbReference type="Proteomes" id="UP000282386"/>
    </source>
</evidence>
<dbReference type="EMBL" id="LR134479">
    <property type="protein sequence ID" value="VEI22282.1"/>
    <property type="molecule type" value="Genomic_DNA"/>
</dbReference>
<dbReference type="PANTHER" id="PTHR12829:SF8">
    <property type="entry name" value="CHROMOSOME UNDETERMINED SCAFFOLD_82, WHOLE GENOME SHOTGUN SEQUENCE"/>
    <property type="match status" value="1"/>
</dbReference>
<accession>A0A7Z9A1B4</accession>
<gene>
    <name evidence="2" type="ORF">NCTC10207_00356</name>
</gene>
<dbReference type="AlphaFoldDB" id="A0A7Z9A1B4"/>
<dbReference type="PANTHER" id="PTHR12829">
    <property type="entry name" value="N6-ADENOSINE-METHYLTRANSFERASE"/>
    <property type="match status" value="1"/>
</dbReference>
<name>A0A7Z9A1B4_9MICC</name>
<dbReference type="RefSeq" id="WP_126499580.1">
    <property type="nucleotide sequence ID" value="NZ_LR134479.1"/>
</dbReference>
<comment type="similarity">
    <text evidence="1">Belongs to the MT-A70-like family.</text>
</comment>
<dbReference type="GO" id="GO:0032259">
    <property type="term" value="P:methylation"/>
    <property type="evidence" value="ECO:0007669"/>
    <property type="project" value="UniProtKB-KW"/>
</dbReference>
<dbReference type="InterPro" id="IPR029063">
    <property type="entry name" value="SAM-dependent_MTases_sf"/>
</dbReference>
<proteinExistence type="inferred from homology"/>
<dbReference type="PROSITE" id="PS51143">
    <property type="entry name" value="MT_A70"/>
    <property type="match status" value="1"/>
</dbReference>
<sequence>MIINLPNHVLASQSHAAHNQADGVLQHYCLMPLLWLRAMGEVVREITAPRSFCFVWVTTATVPQGIELLEAWGFRYTSFYFWAKPRFSMGHTFRNVSELLLLGVRGQDTRVAFRAQPNWGFHPLQGHSHKPEEVHQNVERLVGNGSFVELFVRRAAPSHQHWDIWDDECASTISLARWGYHVPSDRQWLQAARAPAD</sequence>
<keyword evidence="2" id="KW-0808">Transferase</keyword>
<protein>
    <submittedName>
        <fullName evidence="2">Transcriptional activator, adenine-specific DNA methyltransferase</fullName>
    </submittedName>
</protein>
<organism evidence="2 3">
    <name type="scientific">Rothia aeria</name>
    <dbReference type="NCBI Taxonomy" id="172042"/>
    <lineage>
        <taxon>Bacteria</taxon>
        <taxon>Bacillati</taxon>
        <taxon>Actinomycetota</taxon>
        <taxon>Actinomycetes</taxon>
        <taxon>Micrococcales</taxon>
        <taxon>Micrococcaceae</taxon>
        <taxon>Rothia</taxon>
    </lineage>
</organism>
<dbReference type="Proteomes" id="UP000282386">
    <property type="component" value="Chromosome"/>
</dbReference>
<dbReference type="GO" id="GO:0008168">
    <property type="term" value="F:methyltransferase activity"/>
    <property type="evidence" value="ECO:0007669"/>
    <property type="project" value="UniProtKB-KW"/>
</dbReference>
<dbReference type="InterPro" id="IPR007757">
    <property type="entry name" value="MT-A70-like"/>
</dbReference>